<dbReference type="PANTHER" id="PTHR35850">
    <property type="entry name" value="CYTOPLASMIC PROTEIN-RELATED"/>
    <property type="match status" value="1"/>
</dbReference>
<gene>
    <name evidence="1" type="ORF">DSCOOX_19550</name>
</gene>
<dbReference type="NCBIfam" id="TIGR03358">
    <property type="entry name" value="VI_chp_5"/>
    <property type="match status" value="1"/>
</dbReference>
<dbReference type="Proteomes" id="UP000422108">
    <property type="component" value="Chromosome"/>
</dbReference>
<accession>A0A5K8A8B2</accession>
<dbReference type="PANTHER" id="PTHR35850:SF1">
    <property type="entry name" value="TYPE VI SECRETION SYSTEM SHEATH PROTEIN TSSB1"/>
    <property type="match status" value="1"/>
</dbReference>
<dbReference type="EMBL" id="AP021879">
    <property type="protein sequence ID" value="BBO88775.1"/>
    <property type="molecule type" value="Genomic_DNA"/>
</dbReference>
<name>A0A5K8A8B2_9BACT</name>
<reference evidence="1 2" key="1">
    <citation type="submission" date="2019-11" db="EMBL/GenBank/DDBJ databases">
        <title>Comparative genomics of hydrocarbon-degrading Desulfosarcina strains.</title>
        <authorList>
            <person name="Watanabe M."/>
            <person name="Kojima H."/>
            <person name="Fukui M."/>
        </authorList>
    </citation>
    <scope>NUCLEOTIDE SEQUENCE [LARGE SCALE GENOMIC DNA]</scope>
    <source>
        <strain evidence="2">oXyS1</strain>
    </source>
</reference>
<evidence type="ECO:0000313" key="1">
    <source>
        <dbReference type="EMBL" id="BBO88775.1"/>
    </source>
</evidence>
<dbReference type="PIRSF" id="PIRSF028301">
    <property type="entry name" value="UCP028301"/>
    <property type="match status" value="1"/>
</dbReference>
<organism evidence="1 2">
    <name type="scientific">Desulfosarcina ovata subsp. ovata</name>
    <dbReference type="NCBI Taxonomy" id="2752305"/>
    <lineage>
        <taxon>Bacteria</taxon>
        <taxon>Pseudomonadati</taxon>
        <taxon>Thermodesulfobacteriota</taxon>
        <taxon>Desulfobacteria</taxon>
        <taxon>Desulfobacterales</taxon>
        <taxon>Desulfosarcinaceae</taxon>
        <taxon>Desulfosarcina</taxon>
    </lineage>
</organism>
<dbReference type="AlphaFoldDB" id="A0A5K8A8B2"/>
<proteinExistence type="predicted"/>
<protein>
    <submittedName>
        <fullName evidence="1">Type VI secretion protein</fullName>
    </submittedName>
</protein>
<keyword evidence="2" id="KW-1185">Reference proteome</keyword>
<evidence type="ECO:0000313" key="2">
    <source>
        <dbReference type="Proteomes" id="UP000422108"/>
    </source>
</evidence>
<dbReference type="Pfam" id="PF05591">
    <property type="entry name" value="T6SS_VipA"/>
    <property type="match status" value="1"/>
</dbReference>
<dbReference type="InterPro" id="IPR008312">
    <property type="entry name" value="T6SS_TssB1"/>
</dbReference>
<dbReference type="RefSeq" id="WP_155310044.1">
    <property type="nucleotide sequence ID" value="NZ_AP021879.1"/>
</dbReference>
<sequence>MAESLQHTLDRVRSPRVQITYDVEIGDAIEMKEIPFVVGVLADLSGKPDEPLPKVKDRKFVEIDRDNFNQVLEGMKPRLAYRVDNKLTDDDSKMAVELRFKSLDDFHPERVAEQVTPVRKLVEARKRLSDLLAKLDGNDKLDEMLQDVLANTDSIEKLSQEAGVEGKAEEGKEE</sequence>